<dbReference type="Gene3D" id="3.30.70.60">
    <property type="match status" value="1"/>
</dbReference>
<comment type="similarity">
    <text evidence="1">Belongs to the EF-1-beta/EF-1-delta family.</text>
</comment>
<dbReference type="GO" id="GO:0005829">
    <property type="term" value="C:cytosol"/>
    <property type="evidence" value="ECO:0007669"/>
    <property type="project" value="TreeGrafter"/>
</dbReference>
<dbReference type="OrthoDB" id="331763at2759"/>
<gene>
    <name evidence="6" type="ORF">KIPB_000788</name>
</gene>
<dbReference type="PANTHER" id="PTHR11595">
    <property type="entry name" value="EF-HAND AND COILED-COIL DOMAIN-CONTAINING FAMILY MEMBER"/>
    <property type="match status" value="1"/>
</dbReference>
<dbReference type="InterPro" id="IPR014038">
    <property type="entry name" value="EF1B_bsu/dsu_GNE"/>
</dbReference>
<feature type="domain" description="Translation elongation factor EF1B beta/delta subunit guanine nucleotide exchange" evidence="5">
    <location>
        <begin position="53"/>
        <end position="142"/>
    </location>
</feature>
<keyword evidence="3" id="KW-0648">Protein biosynthesis</keyword>
<evidence type="ECO:0000313" key="7">
    <source>
        <dbReference type="Proteomes" id="UP000265618"/>
    </source>
</evidence>
<evidence type="ECO:0000256" key="4">
    <source>
        <dbReference type="SAM" id="MobiDB-lite"/>
    </source>
</evidence>
<dbReference type="PANTHER" id="PTHR11595:SF21">
    <property type="entry name" value="ELONGATION FACTOR 1-BETA"/>
    <property type="match status" value="1"/>
</dbReference>
<name>A0A391NRR4_9EUKA</name>
<evidence type="ECO:0000256" key="3">
    <source>
        <dbReference type="ARBA" id="ARBA00022917"/>
    </source>
</evidence>
<keyword evidence="7" id="KW-1185">Reference proteome</keyword>
<protein>
    <recommendedName>
        <fullName evidence="5">Translation elongation factor EF1B beta/delta subunit guanine nucleotide exchange domain-containing protein</fullName>
    </recommendedName>
</protein>
<organism evidence="6 7">
    <name type="scientific">Kipferlia bialata</name>
    <dbReference type="NCBI Taxonomy" id="797122"/>
    <lineage>
        <taxon>Eukaryota</taxon>
        <taxon>Metamonada</taxon>
        <taxon>Carpediemonas-like organisms</taxon>
        <taxon>Kipferlia</taxon>
    </lineage>
</organism>
<dbReference type="InterPro" id="IPR014717">
    <property type="entry name" value="Transl_elong_EF1B/ribsomal_bS6"/>
</dbReference>
<keyword evidence="2" id="KW-0251">Elongation factor</keyword>
<evidence type="ECO:0000259" key="5">
    <source>
        <dbReference type="SMART" id="SM00888"/>
    </source>
</evidence>
<accession>A0A391NRR4</accession>
<dbReference type="InterPro" id="IPR049720">
    <property type="entry name" value="EF1B_bsu/dsu"/>
</dbReference>
<sequence>MSDSEGSDLFGGDEEIHDSDYEAEERIRKAALEHNKAKAARDAAAGKKKAAAQSMIVLEIKPYDEETDLKKLAESIRNKITKEGLKWGEDTLADMAFGLQKLIFPLSIVDDLVSIDDDVIMVIEEEFEDDVQSIEIAAFNKL</sequence>
<proteinExistence type="inferred from homology"/>
<dbReference type="GO" id="GO:0003746">
    <property type="term" value="F:translation elongation factor activity"/>
    <property type="evidence" value="ECO:0007669"/>
    <property type="project" value="UniProtKB-KW"/>
</dbReference>
<dbReference type="GO" id="GO:0005853">
    <property type="term" value="C:eukaryotic translation elongation factor 1 complex"/>
    <property type="evidence" value="ECO:0007669"/>
    <property type="project" value="InterPro"/>
</dbReference>
<dbReference type="GO" id="GO:0005085">
    <property type="term" value="F:guanyl-nucleotide exchange factor activity"/>
    <property type="evidence" value="ECO:0007669"/>
    <property type="project" value="TreeGrafter"/>
</dbReference>
<dbReference type="Proteomes" id="UP000265618">
    <property type="component" value="Unassembled WGS sequence"/>
</dbReference>
<evidence type="ECO:0000256" key="1">
    <source>
        <dbReference type="ARBA" id="ARBA00007411"/>
    </source>
</evidence>
<evidence type="ECO:0000313" key="6">
    <source>
        <dbReference type="EMBL" id="GCA62038.1"/>
    </source>
</evidence>
<dbReference type="InterPro" id="IPR036219">
    <property type="entry name" value="eEF-1beta-like_sf"/>
</dbReference>
<dbReference type="FunFam" id="3.30.70.60:FF:000001">
    <property type="entry name" value="Elongation factor 1-beta 1 like"/>
    <property type="match status" value="1"/>
</dbReference>
<dbReference type="AlphaFoldDB" id="A0A391NRR4"/>
<feature type="region of interest" description="Disordered" evidence="4">
    <location>
        <begin position="1"/>
        <end position="24"/>
    </location>
</feature>
<dbReference type="SMART" id="SM00888">
    <property type="entry name" value="EF1_GNE"/>
    <property type="match status" value="1"/>
</dbReference>
<comment type="caution">
    <text evidence="6">The sequence shown here is derived from an EMBL/GenBank/DDBJ whole genome shotgun (WGS) entry which is preliminary data.</text>
</comment>
<dbReference type="EMBL" id="BDIP01000098">
    <property type="protein sequence ID" value="GCA62038.1"/>
    <property type="molecule type" value="Genomic_DNA"/>
</dbReference>
<dbReference type="SUPFAM" id="SSF54984">
    <property type="entry name" value="eEF-1beta-like"/>
    <property type="match status" value="1"/>
</dbReference>
<dbReference type="Pfam" id="PF00736">
    <property type="entry name" value="EF1_GNE"/>
    <property type="match status" value="1"/>
</dbReference>
<evidence type="ECO:0000256" key="2">
    <source>
        <dbReference type="ARBA" id="ARBA00022768"/>
    </source>
</evidence>
<reference evidence="6 7" key="1">
    <citation type="journal article" date="2018" name="PLoS ONE">
        <title>The draft genome of Kipferlia bialata reveals reductive genome evolution in fornicate parasites.</title>
        <authorList>
            <person name="Tanifuji G."/>
            <person name="Takabayashi S."/>
            <person name="Kume K."/>
            <person name="Takagi M."/>
            <person name="Nakayama T."/>
            <person name="Kamikawa R."/>
            <person name="Inagaki Y."/>
            <person name="Hashimoto T."/>
        </authorList>
    </citation>
    <scope>NUCLEOTIDE SEQUENCE [LARGE SCALE GENOMIC DNA]</scope>
    <source>
        <strain evidence="6">NY0173</strain>
    </source>
</reference>
<dbReference type="CDD" id="cd00292">
    <property type="entry name" value="EF1B"/>
    <property type="match status" value="1"/>
</dbReference>